<accession>A0ABT3FQ39</accession>
<dbReference type="Pfam" id="PF07715">
    <property type="entry name" value="Plug"/>
    <property type="match status" value="1"/>
</dbReference>
<proteinExistence type="inferred from homology"/>
<evidence type="ECO:0000256" key="4">
    <source>
        <dbReference type="ARBA" id="ARBA00022496"/>
    </source>
</evidence>
<keyword evidence="11 12" id="KW-0998">Cell outer membrane</keyword>
<feature type="domain" description="TonB-dependent receptor plug" evidence="15">
    <location>
        <begin position="67"/>
        <end position="177"/>
    </location>
</feature>
<dbReference type="EMBL" id="JAPDDS010000006">
    <property type="protein sequence ID" value="MCW1885562.1"/>
    <property type="molecule type" value="Genomic_DNA"/>
</dbReference>
<keyword evidence="10 12" id="KW-0472">Membrane</keyword>
<evidence type="ECO:0000256" key="6">
    <source>
        <dbReference type="ARBA" id="ARBA00022729"/>
    </source>
</evidence>
<dbReference type="RefSeq" id="WP_264501518.1">
    <property type="nucleotide sequence ID" value="NZ_JAPDDS010000006.1"/>
</dbReference>
<keyword evidence="17" id="KW-1185">Reference proteome</keyword>
<evidence type="ECO:0000313" key="16">
    <source>
        <dbReference type="EMBL" id="MCW1885562.1"/>
    </source>
</evidence>
<evidence type="ECO:0000256" key="5">
    <source>
        <dbReference type="ARBA" id="ARBA00022692"/>
    </source>
</evidence>
<evidence type="ECO:0000313" key="17">
    <source>
        <dbReference type="Proteomes" id="UP001207930"/>
    </source>
</evidence>
<dbReference type="PANTHER" id="PTHR32552">
    <property type="entry name" value="FERRICHROME IRON RECEPTOR-RELATED"/>
    <property type="match status" value="1"/>
</dbReference>
<keyword evidence="6" id="KW-0732">Signal</keyword>
<evidence type="ECO:0000259" key="14">
    <source>
        <dbReference type="Pfam" id="PF00593"/>
    </source>
</evidence>
<evidence type="ECO:0000256" key="3">
    <source>
        <dbReference type="ARBA" id="ARBA00022452"/>
    </source>
</evidence>
<dbReference type="InterPro" id="IPR036942">
    <property type="entry name" value="Beta-barrel_TonB_sf"/>
</dbReference>
<keyword evidence="9 13" id="KW-0798">TonB box</keyword>
<keyword evidence="5 12" id="KW-0812">Transmembrane</keyword>
<keyword evidence="16" id="KW-0675">Receptor</keyword>
<organism evidence="16 17">
    <name type="scientific">Luteolibacter flavescens</name>
    <dbReference type="NCBI Taxonomy" id="1859460"/>
    <lineage>
        <taxon>Bacteria</taxon>
        <taxon>Pseudomonadati</taxon>
        <taxon>Verrucomicrobiota</taxon>
        <taxon>Verrucomicrobiia</taxon>
        <taxon>Verrucomicrobiales</taxon>
        <taxon>Verrucomicrobiaceae</taxon>
        <taxon>Luteolibacter</taxon>
    </lineage>
</organism>
<comment type="similarity">
    <text evidence="12 13">Belongs to the TonB-dependent receptor family.</text>
</comment>
<dbReference type="PROSITE" id="PS52016">
    <property type="entry name" value="TONB_DEPENDENT_REC_3"/>
    <property type="match status" value="1"/>
</dbReference>
<comment type="caution">
    <text evidence="16">The sequence shown here is derived from an EMBL/GenBank/DDBJ whole genome shotgun (WGS) entry which is preliminary data.</text>
</comment>
<evidence type="ECO:0000256" key="9">
    <source>
        <dbReference type="ARBA" id="ARBA00023077"/>
    </source>
</evidence>
<dbReference type="Pfam" id="PF00593">
    <property type="entry name" value="TonB_dep_Rec_b-barrel"/>
    <property type="match status" value="1"/>
</dbReference>
<dbReference type="InterPro" id="IPR012910">
    <property type="entry name" value="Plug_dom"/>
</dbReference>
<dbReference type="InterPro" id="IPR037066">
    <property type="entry name" value="Plug_dom_sf"/>
</dbReference>
<evidence type="ECO:0000256" key="11">
    <source>
        <dbReference type="ARBA" id="ARBA00023237"/>
    </source>
</evidence>
<keyword evidence="8" id="KW-0406">Ion transport</keyword>
<sequence>MHAFPAIASAILMTMPSSSGQSPAEESAPASATEADVFGDLPADEGGMEMLGEMVVESSKLDETFAETQTSIGRVNAERIDNSQIRDVNSAYRLLGNVRAPQFVDGGFVIRGMNSEAPDAENISGDQAALSTIYVDGVALTQQSARRGPTRAWDVATIDVLRGPQSTLRGKNSLAGAVIIETKDPEPGYGGAYRATYGSHGLREHAAMLNLAVTDEFALRFTFEDSERESFVTYPLLVSQPRYEDFRTSDFLQFRAKALYQPTASPFSSKLTYAYSESSPALSDVFGPNADPRVPSFFDRLWLTGSGTQQIRDTTGHLLSWENRLELTDQLRLTALTTWVDTDLEVGQVDGGKVRDDNELEFTQEIRANWDDTWGKAVLGAYYSENEGTSTQSDIDRQRRHAAVFGEIDWLLGERWHLIGGGRLFHEDYRFSSNSGTTKSSETDFLPKLGVRYDFNPEHTLGFTFQRGYQSGGSGIDLQSPYQFDPSSTNHYEIAYRRALFGGRASLSANAFYSDWKDQQVVIRTLDPATFQGSERVINAANSTLYGAEIELRAQATESVELFGSLGLLDSQYDDFVYRVDPALTASGIPATMNFAGYEFPEAAPVTASLGFTWKPWKGMYLSGDVSYSAAYYSPVLFAPLGGSTGFLPIQVPQDDTVEIDSFITVNLQAGYRSEHWEVSLFVENLFDENHVVGKVPFTSLGPDGPAFQDNFLATVGAPRTYGASFTVRF</sequence>
<protein>
    <submittedName>
        <fullName evidence="16">TonB-dependent receptor</fullName>
    </submittedName>
</protein>
<evidence type="ECO:0000256" key="7">
    <source>
        <dbReference type="ARBA" id="ARBA00023004"/>
    </source>
</evidence>
<feature type="domain" description="TonB-dependent receptor-like beta-barrel" evidence="14">
    <location>
        <begin position="275"/>
        <end position="686"/>
    </location>
</feature>
<gene>
    <name evidence="16" type="ORF">OKA04_12555</name>
</gene>
<evidence type="ECO:0000259" key="15">
    <source>
        <dbReference type="Pfam" id="PF07715"/>
    </source>
</evidence>
<keyword evidence="4" id="KW-0410">Iron transport</keyword>
<evidence type="ECO:0000256" key="2">
    <source>
        <dbReference type="ARBA" id="ARBA00022448"/>
    </source>
</evidence>
<dbReference type="PANTHER" id="PTHR32552:SF81">
    <property type="entry name" value="TONB-DEPENDENT OUTER MEMBRANE RECEPTOR"/>
    <property type="match status" value="1"/>
</dbReference>
<dbReference type="InterPro" id="IPR010917">
    <property type="entry name" value="TonB_rcpt_CS"/>
</dbReference>
<dbReference type="InterPro" id="IPR000531">
    <property type="entry name" value="Beta-barrel_TonB"/>
</dbReference>
<dbReference type="PROSITE" id="PS01156">
    <property type="entry name" value="TONB_DEPENDENT_REC_2"/>
    <property type="match status" value="1"/>
</dbReference>
<evidence type="ECO:0000256" key="8">
    <source>
        <dbReference type="ARBA" id="ARBA00023065"/>
    </source>
</evidence>
<evidence type="ECO:0000256" key="12">
    <source>
        <dbReference type="PROSITE-ProRule" id="PRU01360"/>
    </source>
</evidence>
<keyword evidence="7" id="KW-0408">Iron</keyword>
<reference evidence="16 17" key="1">
    <citation type="submission" date="2022-10" db="EMBL/GenBank/DDBJ databases">
        <title>Luteolibacter flavescens strain MCCC 1K03193, whole genome shotgun sequencing project.</title>
        <authorList>
            <person name="Zhao G."/>
            <person name="Shen L."/>
        </authorList>
    </citation>
    <scope>NUCLEOTIDE SEQUENCE [LARGE SCALE GENOMIC DNA]</scope>
    <source>
        <strain evidence="16 17">MCCC 1K03193</strain>
    </source>
</reference>
<keyword evidence="3 12" id="KW-1134">Transmembrane beta strand</keyword>
<dbReference type="SUPFAM" id="SSF56935">
    <property type="entry name" value="Porins"/>
    <property type="match status" value="1"/>
</dbReference>
<dbReference type="InterPro" id="IPR039426">
    <property type="entry name" value="TonB-dep_rcpt-like"/>
</dbReference>
<keyword evidence="2 12" id="KW-0813">Transport</keyword>
<dbReference type="Gene3D" id="2.40.170.20">
    <property type="entry name" value="TonB-dependent receptor, beta-barrel domain"/>
    <property type="match status" value="1"/>
</dbReference>
<evidence type="ECO:0000256" key="10">
    <source>
        <dbReference type="ARBA" id="ARBA00023136"/>
    </source>
</evidence>
<dbReference type="Gene3D" id="2.170.130.10">
    <property type="entry name" value="TonB-dependent receptor, plug domain"/>
    <property type="match status" value="1"/>
</dbReference>
<evidence type="ECO:0000256" key="1">
    <source>
        <dbReference type="ARBA" id="ARBA00004571"/>
    </source>
</evidence>
<comment type="subcellular location">
    <subcellularLocation>
        <location evidence="1 12">Cell outer membrane</location>
        <topology evidence="1 12">Multi-pass membrane protein</topology>
    </subcellularLocation>
</comment>
<dbReference type="Proteomes" id="UP001207930">
    <property type="component" value="Unassembled WGS sequence"/>
</dbReference>
<evidence type="ECO:0000256" key="13">
    <source>
        <dbReference type="RuleBase" id="RU003357"/>
    </source>
</evidence>
<name>A0ABT3FQ39_9BACT</name>